<dbReference type="AlphaFoldDB" id="A0A9X2BHN6"/>
<evidence type="ECO:0000313" key="1">
    <source>
        <dbReference type="EMBL" id="MCK6259467.1"/>
    </source>
</evidence>
<proteinExistence type="predicted"/>
<protein>
    <submittedName>
        <fullName evidence="1">Uncharacterized protein</fullName>
    </submittedName>
</protein>
<name>A0A9X2BHN6_9BACL</name>
<accession>A0A9X2BHN6</accession>
<sequence>MIEYFKFKDGIRIVTKIEHDSTVRLKARQERLEKQGITDDSAVITQSLIEWESAVNVQK</sequence>
<comment type="caution">
    <text evidence="1">The sequence shown here is derived from an EMBL/GenBank/DDBJ whole genome shotgun (WGS) entry which is preliminary data.</text>
</comment>
<reference evidence="1" key="1">
    <citation type="submission" date="2021-09" db="EMBL/GenBank/DDBJ databases">
        <title>Genome analysis of Fictibacillus sp. KIGAM418 isolated from marine sediment.</title>
        <authorList>
            <person name="Seo M.-J."/>
            <person name="Cho E.-S."/>
            <person name="Hwang C.Y."/>
        </authorList>
    </citation>
    <scope>NUCLEOTIDE SEQUENCE</scope>
    <source>
        <strain evidence="1">KIGAM418</strain>
    </source>
</reference>
<gene>
    <name evidence="1" type="ORF">LCY76_23120</name>
</gene>
<organism evidence="1 2">
    <name type="scientific">Fictibacillus marinisediminis</name>
    <dbReference type="NCBI Taxonomy" id="2878389"/>
    <lineage>
        <taxon>Bacteria</taxon>
        <taxon>Bacillati</taxon>
        <taxon>Bacillota</taxon>
        <taxon>Bacilli</taxon>
        <taxon>Bacillales</taxon>
        <taxon>Fictibacillaceae</taxon>
        <taxon>Fictibacillus</taxon>
    </lineage>
</organism>
<dbReference type="EMBL" id="JAIWJX010000004">
    <property type="protein sequence ID" value="MCK6259467.1"/>
    <property type="molecule type" value="Genomic_DNA"/>
</dbReference>
<dbReference type="Proteomes" id="UP001139011">
    <property type="component" value="Unassembled WGS sequence"/>
</dbReference>
<keyword evidence="2" id="KW-1185">Reference proteome</keyword>
<evidence type="ECO:0000313" key="2">
    <source>
        <dbReference type="Proteomes" id="UP001139011"/>
    </source>
</evidence>
<dbReference type="RefSeq" id="WP_248254835.1">
    <property type="nucleotide sequence ID" value="NZ_JAIWJX010000004.1"/>
</dbReference>